<feature type="region of interest" description="Disordered" evidence="4">
    <location>
        <begin position="170"/>
        <end position="214"/>
    </location>
</feature>
<keyword evidence="6" id="KW-1185">Reference proteome</keyword>
<keyword evidence="2" id="KW-0963">Cytoplasm</keyword>
<evidence type="ECO:0000256" key="1">
    <source>
        <dbReference type="ARBA" id="ARBA00004496"/>
    </source>
</evidence>
<name>A0A2S6CM09_9PEZI</name>
<protein>
    <recommendedName>
        <fullName evidence="7">Dynactin subunit</fullName>
    </recommendedName>
</protein>
<feature type="coiled-coil region" evidence="3">
    <location>
        <begin position="355"/>
        <end position="382"/>
    </location>
</feature>
<dbReference type="OrthoDB" id="4977at2759"/>
<organism evidence="5 6">
    <name type="scientific">Cercospora berteroae</name>
    <dbReference type="NCBI Taxonomy" id="357750"/>
    <lineage>
        <taxon>Eukaryota</taxon>
        <taxon>Fungi</taxon>
        <taxon>Dikarya</taxon>
        <taxon>Ascomycota</taxon>
        <taxon>Pezizomycotina</taxon>
        <taxon>Dothideomycetes</taxon>
        <taxon>Dothideomycetidae</taxon>
        <taxon>Mycosphaerellales</taxon>
        <taxon>Mycosphaerellaceae</taxon>
        <taxon>Cercospora</taxon>
    </lineage>
</organism>
<sequence length="427" mass="46656">MANAPAPRSELPGLDTAPDVYETYVDDDTTASTAGNRSSPPLPSEPSDTSADEEDDDDFRGISTRRLHVSGARLRFGEQSRTIETRGADLSDRVDGRRKGYRVKRGGALQDDDETLEAKIARLRREVEECRAEAEAERRQRKVDTDNEDGEDGDGYVDATEKLCEMLAEAQLPEKARKKKGRARNNSGSVFHDAPSTAIPDTGTDRDGDANDEHTLTKVSAFEARLAALEQSLGIASLDSVTDADAASTPLLPTLTLLDHQLASLTTATSLSSLEQATSRIQKLKSEAHNLAQLQRAAVSAKSTPAGSDDEEESEAPLLLSSDDMNRLETLYTLLPSLQSLSPIVPPLVERLRSLRTLHSAAANASRDLDDIENRQAEMDKELKMWREGLQKVEEAVEQHGQANGRNGNFVKGWVEDLEARVKTLGR</sequence>
<dbReference type="InterPro" id="IPR028133">
    <property type="entry name" value="Dynamitin"/>
</dbReference>
<evidence type="ECO:0008006" key="7">
    <source>
        <dbReference type="Google" id="ProtNLM"/>
    </source>
</evidence>
<evidence type="ECO:0000256" key="2">
    <source>
        <dbReference type="ARBA" id="ARBA00022490"/>
    </source>
</evidence>
<gene>
    <name evidence="5" type="ORF">CBER1_02343</name>
</gene>
<accession>A0A2S6CM09</accession>
<dbReference type="AlphaFoldDB" id="A0A2S6CM09"/>
<dbReference type="Pfam" id="PF04912">
    <property type="entry name" value="Dynamitin"/>
    <property type="match status" value="1"/>
</dbReference>
<feature type="region of interest" description="Disordered" evidence="4">
    <location>
        <begin position="130"/>
        <end position="156"/>
    </location>
</feature>
<dbReference type="STRING" id="357750.A0A2S6CM09"/>
<feature type="region of interest" description="Disordered" evidence="4">
    <location>
        <begin position="1"/>
        <end position="64"/>
    </location>
</feature>
<evidence type="ECO:0000313" key="5">
    <source>
        <dbReference type="EMBL" id="PPJ60776.1"/>
    </source>
</evidence>
<comment type="subcellular location">
    <subcellularLocation>
        <location evidence="1">Cytoplasm</location>
    </subcellularLocation>
</comment>
<comment type="caution">
    <text evidence="5">The sequence shown here is derived from an EMBL/GenBank/DDBJ whole genome shotgun (WGS) entry which is preliminary data.</text>
</comment>
<dbReference type="PANTHER" id="PTHR15346">
    <property type="entry name" value="DYNACTIN SUBUNIT"/>
    <property type="match status" value="1"/>
</dbReference>
<proteinExistence type="predicted"/>
<feature type="compositionally biased region" description="Basic and acidic residues" evidence="4">
    <location>
        <begin position="130"/>
        <end position="145"/>
    </location>
</feature>
<evidence type="ECO:0000256" key="3">
    <source>
        <dbReference type="SAM" id="Coils"/>
    </source>
</evidence>
<evidence type="ECO:0000313" key="6">
    <source>
        <dbReference type="Proteomes" id="UP000237631"/>
    </source>
</evidence>
<keyword evidence="3" id="KW-0175">Coiled coil</keyword>
<feature type="compositionally biased region" description="Basic and acidic residues" evidence="4">
    <location>
        <begin position="87"/>
        <end position="98"/>
    </location>
</feature>
<dbReference type="Proteomes" id="UP000237631">
    <property type="component" value="Unassembled WGS sequence"/>
</dbReference>
<dbReference type="GO" id="GO:0005869">
    <property type="term" value="C:dynactin complex"/>
    <property type="evidence" value="ECO:0007669"/>
    <property type="project" value="InterPro"/>
</dbReference>
<feature type="region of interest" description="Disordered" evidence="4">
    <location>
        <begin position="87"/>
        <end position="107"/>
    </location>
</feature>
<feature type="compositionally biased region" description="Acidic residues" evidence="4">
    <location>
        <begin position="146"/>
        <end position="155"/>
    </location>
</feature>
<dbReference type="EMBL" id="PNEN01000211">
    <property type="protein sequence ID" value="PPJ60776.1"/>
    <property type="molecule type" value="Genomic_DNA"/>
</dbReference>
<dbReference type="GO" id="GO:0005737">
    <property type="term" value="C:cytoplasm"/>
    <property type="evidence" value="ECO:0007669"/>
    <property type="project" value="UniProtKB-SubCell"/>
</dbReference>
<feature type="compositionally biased region" description="Basic and acidic residues" evidence="4">
    <location>
        <begin position="203"/>
        <end position="214"/>
    </location>
</feature>
<reference evidence="6" key="1">
    <citation type="journal article" date="2017" name="bioRxiv">
        <title>Conservation of a gene cluster reveals novel cercosporin biosynthetic mechanisms and extends production to the genus Colletotrichum.</title>
        <authorList>
            <person name="de Jonge R."/>
            <person name="Ebert M.K."/>
            <person name="Huitt-Roehl C.R."/>
            <person name="Pal P."/>
            <person name="Suttle J.C."/>
            <person name="Spanner R.E."/>
            <person name="Neubauer J.D."/>
            <person name="Jurick W.M.II."/>
            <person name="Stott K.A."/>
            <person name="Secor G.A."/>
            <person name="Thomma B.P.H.J."/>
            <person name="Van de Peer Y."/>
            <person name="Townsend C.A."/>
            <person name="Bolton M.D."/>
        </authorList>
    </citation>
    <scope>NUCLEOTIDE SEQUENCE [LARGE SCALE GENOMIC DNA]</scope>
    <source>
        <strain evidence="6">CBS538.71</strain>
    </source>
</reference>
<dbReference type="GO" id="GO:0007017">
    <property type="term" value="P:microtubule-based process"/>
    <property type="evidence" value="ECO:0007669"/>
    <property type="project" value="InterPro"/>
</dbReference>
<evidence type="ECO:0000256" key="4">
    <source>
        <dbReference type="SAM" id="MobiDB-lite"/>
    </source>
</evidence>